<feature type="domain" description="OmpA-like" evidence="6">
    <location>
        <begin position="142"/>
        <end position="258"/>
    </location>
</feature>
<dbReference type="PRINTS" id="PR01021">
    <property type="entry name" value="OMPADOMAIN"/>
</dbReference>
<name>A0ABP9GBB7_9ACTN</name>
<dbReference type="PROSITE" id="PS51123">
    <property type="entry name" value="OMPA_2"/>
    <property type="match status" value="1"/>
</dbReference>
<dbReference type="SUPFAM" id="SSF103088">
    <property type="entry name" value="OmpA-like"/>
    <property type="match status" value="1"/>
</dbReference>
<feature type="region of interest" description="Disordered" evidence="5">
    <location>
        <begin position="181"/>
        <end position="201"/>
    </location>
</feature>
<reference evidence="8" key="1">
    <citation type="journal article" date="2019" name="Int. J. Syst. Evol. Microbiol.">
        <title>The Global Catalogue of Microorganisms (GCM) 10K type strain sequencing project: providing services to taxonomists for standard genome sequencing and annotation.</title>
        <authorList>
            <consortium name="The Broad Institute Genomics Platform"/>
            <consortium name="The Broad Institute Genome Sequencing Center for Infectious Disease"/>
            <person name="Wu L."/>
            <person name="Ma J."/>
        </authorList>
    </citation>
    <scope>NUCLEOTIDE SEQUENCE [LARGE SCALE GENOMIC DNA]</scope>
    <source>
        <strain evidence="8">JCM 18123</strain>
    </source>
</reference>
<dbReference type="Gene3D" id="3.30.1330.60">
    <property type="entry name" value="OmpA-like domain"/>
    <property type="match status" value="1"/>
</dbReference>
<comment type="caution">
    <text evidence="7">The sequence shown here is derived from an EMBL/GenBank/DDBJ whole genome shotgun (WGS) entry which is preliminary data.</text>
</comment>
<evidence type="ECO:0000256" key="3">
    <source>
        <dbReference type="ARBA" id="ARBA00023237"/>
    </source>
</evidence>
<keyword evidence="2 4" id="KW-0472">Membrane</keyword>
<dbReference type="PANTHER" id="PTHR30329:SF21">
    <property type="entry name" value="LIPOPROTEIN YIAD-RELATED"/>
    <property type="match status" value="1"/>
</dbReference>
<keyword evidence="3" id="KW-0998">Cell outer membrane</keyword>
<gene>
    <name evidence="7" type="ORF">GCM10023224_13580</name>
</gene>
<dbReference type="Pfam" id="PF00691">
    <property type="entry name" value="OmpA"/>
    <property type="match status" value="1"/>
</dbReference>
<dbReference type="EMBL" id="BAABIK010000005">
    <property type="protein sequence ID" value="GAA4934337.1"/>
    <property type="molecule type" value="Genomic_DNA"/>
</dbReference>
<dbReference type="CDD" id="cd07185">
    <property type="entry name" value="OmpA_C-like"/>
    <property type="match status" value="1"/>
</dbReference>
<evidence type="ECO:0000256" key="5">
    <source>
        <dbReference type="SAM" id="MobiDB-lite"/>
    </source>
</evidence>
<accession>A0ABP9GBB7</accession>
<sequence>MVLDFSMTNLGSADNIIALKPPREGDAAADSQPFALVDGASRKKHLPLLHSSGECYCSNWTENSLSSGESLNGWIAFPAPTAKVESMILTSSIAPPILDIPVSDGDKDNAHPPSGKLDPPRIWDIRSLEDDLSEDTVRQETGDEVAISLSTDVLFAVGESVLDDEARESLEQVANEIDGASGKTVRIDGHTDDSGTDAINDPLSQKRAQAVEESLSSMISRSGIEFDVKGHGSDQPIATNETEEGKQKNRRVTITFTK</sequence>
<evidence type="ECO:0000256" key="2">
    <source>
        <dbReference type="ARBA" id="ARBA00023136"/>
    </source>
</evidence>
<organism evidence="7 8">
    <name type="scientific">Streptomonospora halophila</name>
    <dbReference type="NCBI Taxonomy" id="427369"/>
    <lineage>
        <taxon>Bacteria</taxon>
        <taxon>Bacillati</taxon>
        <taxon>Actinomycetota</taxon>
        <taxon>Actinomycetes</taxon>
        <taxon>Streptosporangiales</taxon>
        <taxon>Nocardiopsidaceae</taxon>
        <taxon>Streptomonospora</taxon>
    </lineage>
</organism>
<evidence type="ECO:0000313" key="8">
    <source>
        <dbReference type="Proteomes" id="UP001499993"/>
    </source>
</evidence>
<proteinExistence type="predicted"/>
<comment type="subcellular location">
    <subcellularLocation>
        <location evidence="1">Cell outer membrane</location>
    </subcellularLocation>
</comment>
<feature type="region of interest" description="Disordered" evidence="5">
    <location>
        <begin position="226"/>
        <end position="258"/>
    </location>
</feature>
<protein>
    <recommendedName>
        <fullName evidence="6">OmpA-like domain-containing protein</fullName>
    </recommendedName>
</protein>
<evidence type="ECO:0000313" key="7">
    <source>
        <dbReference type="EMBL" id="GAA4934337.1"/>
    </source>
</evidence>
<evidence type="ECO:0000256" key="4">
    <source>
        <dbReference type="PROSITE-ProRule" id="PRU00473"/>
    </source>
</evidence>
<dbReference type="InterPro" id="IPR050330">
    <property type="entry name" value="Bact_OuterMem_StrucFunc"/>
</dbReference>
<evidence type="ECO:0000256" key="1">
    <source>
        <dbReference type="ARBA" id="ARBA00004442"/>
    </source>
</evidence>
<dbReference type="PANTHER" id="PTHR30329">
    <property type="entry name" value="STATOR ELEMENT OF FLAGELLAR MOTOR COMPLEX"/>
    <property type="match status" value="1"/>
</dbReference>
<feature type="region of interest" description="Disordered" evidence="5">
    <location>
        <begin position="100"/>
        <end position="120"/>
    </location>
</feature>
<dbReference type="InterPro" id="IPR006665">
    <property type="entry name" value="OmpA-like"/>
</dbReference>
<dbReference type="Proteomes" id="UP001499993">
    <property type="component" value="Unassembled WGS sequence"/>
</dbReference>
<dbReference type="InterPro" id="IPR006664">
    <property type="entry name" value="OMP_bac"/>
</dbReference>
<dbReference type="InterPro" id="IPR036737">
    <property type="entry name" value="OmpA-like_sf"/>
</dbReference>
<keyword evidence="8" id="KW-1185">Reference proteome</keyword>
<evidence type="ECO:0000259" key="6">
    <source>
        <dbReference type="PROSITE" id="PS51123"/>
    </source>
</evidence>